<keyword evidence="2 5" id="KW-0812">Transmembrane</keyword>
<evidence type="ECO:0000256" key="1">
    <source>
        <dbReference type="ARBA" id="ARBA00004370"/>
    </source>
</evidence>
<dbReference type="AlphaFoldDB" id="A0A813PEI4"/>
<feature type="transmembrane region" description="Helical" evidence="5">
    <location>
        <begin position="229"/>
        <end position="253"/>
    </location>
</feature>
<comment type="caution">
    <text evidence="7">The sequence shown here is derived from an EMBL/GenBank/DDBJ whole genome shotgun (WGS) entry which is preliminary data.</text>
</comment>
<evidence type="ECO:0000313" key="8">
    <source>
        <dbReference type="Proteomes" id="UP000663860"/>
    </source>
</evidence>
<name>A0A813PEI4_9BILA</name>
<evidence type="ECO:0000313" key="7">
    <source>
        <dbReference type="EMBL" id="CAF0753863.1"/>
    </source>
</evidence>
<protein>
    <recommendedName>
        <fullName evidence="6">G-protein coupled receptors family 1 profile domain-containing protein</fullName>
    </recommendedName>
</protein>
<dbReference type="Proteomes" id="UP000663860">
    <property type="component" value="Unassembled WGS sequence"/>
</dbReference>
<reference evidence="7" key="1">
    <citation type="submission" date="2021-02" db="EMBL/GenBank/DDBJ databases">
        <authorList>
            <person name="Nowell W R."/>
        </authorList>
    </citation>
    <scope>NUCLEOTIDE SEQUENCE</scope>
</reference>
<evidence type="ECO:0000259" key="6">
    <source>
        <dbReference type="PROSITE" id="PS50262"/>
    </source>
</evidence>
<comment type="subcellular location">
    <subcellularLocation>
        <location evidence="1">Membrane</location>
    </subcellularLocation>
</comment>
<feature type="transmembrane region" description="Helical" evidence="5">
    <location>
        <begin position="93"/>
        <end position="113"/>
    </location>
</feature>
<feature type="transmembrane region" description="Helical" evidence="5">
    <location>
        <begin position="134"/>
        <end position="159"/>
    </location>
</feature>
<dbReference type="SUPFAM" id="SSF81321">
    <property type="entry name" value="Family A G protein-coupled receptor-like"/>
    <property type="match status" value="1"/>
</dbReference>
<evidence type="ECO:0000256" key="5">
    <source>
        <dbReference type="SAM" id="Phobius"/>
    </source>
</evidence>
<evidence type="ECO:0000256" key="2">
    <source>
        <dbReference type="ARBA" id="ARBA00022692"/>
    </source>
</evidence>
<keyword evidence="4 5" id="KW-0472">Membrane</keyword>
<feature type="transmembrane region" description="Helical" evidence="5">
    <location>
        <begin position="51"/>
        <end position="70"/>
    </location>
</feature>
<feature type="domain" description="G-protein coupled receptors family 1 profile" evidence="6">
    <location>
        <begin position="33"/>
        <end position="239"/>
    </location>
</feature>
<dbReference type="InterPro" id="IPR017452">
    <property type="entry name" value="GPCR_Rhodpsn_7TM"/>
</dbReference>
<organism evidence="7 8">
    <name type="scientific">Adineta steineri</name>
    <dbReference type="NCBI Taxonomy" id="433720"/>
    <lineage>
        <taxon>Eukaryota</taxon>
        <taxon>Metazoa</taxon>
        <taxon>Spiralia</taxon>
        <taxon>Gnathifera</taxon>
        <taxon>Rotifera</taxon>
        <taxon>Eurotatoria</taxon>
        <taxon>Bdelloidea</taxon>
        <taxon>Adinetida</taxon>
        <taxon>Adinetidae</taxon>
        <taxon>Adineta</taxon>
    </lineage>
</organism>
<dbReference type="GO" id="GO:0016020">
    <property type="term" value="C:membrane"/>
    <property type="evidence" value="ECO:0007669"/>
    <property type="project" value="UniProtKB-SubCell"/>
</dbReference>
<accession>A0A813PEI4</accession>
<evidence type="ECO:0000256" key="3">
    <source>
        <dbReference type="ARBA" id="ARBA00022989"/>
    </source>
</evidence>
<proteinExistence type="predicted"/>
<dbReference type="Gene3D" id="1.20.1070.10">
    <property type="entry name" value="Rhodopsin 7-helix transmembrane proteins"/>
    <property type="match status" value="1"/>
</dbReference>
<feature type="transmembrane region" description="Helical" evidence="5">
    <location>
        <begin position="273"/>
        <end position="297"/>
    </location>
</feature>
<dbReference type="EMBL" id="CAJNOE010000024">
    <property type="protein sequence ID" value="CAF0753863.1"/>
    <property type="molecule type" value="Genomic_DNA"/>
</dbReference>
<gene>
    <name evidence="7" type="ORF">IZO911_LOCUS4312</name>
</gene>
<dbReference type="PROSITE" id="PS50262">
    <property type="entry name" value="G_PROTEIN_RECEP_F1_2"/>
    <property type="match status" value="1"/>
</dbReference>
<keyword evidence="3 5" id="KW-1133">Transmembrane helix</keyword>
<evidence type="ECO:0000256" key="4">
    <source>
        <dbReference type="ARBA" id="ARBA00023136"/>
    </source>
</evidence>
<feature type="transmembrane region" description="Helical" evidence="5">
    <location>
        <begin position="20"/>
        <end position="39"/>
    </location>
</feature>
<feature type="transmembrane region" description="Helical" evidence="5">
    <location>
        <begin position="179"/>
        <end position="201"/>
    </location>
</feature>
<sequence>MSTNNTYAATLLAATSYVTLSIDLITLIIGIVGCICNLITFTAPQLRGNACIFYLLCATVFQMVSILFIIPNRLAANNFGSNFDPHSIIYCKIHYYLVITLPESATFHILLSIMDRCLATSTTARIRAWSDLKIAHRISAGIIIVIFITNIQLIIFYTIYNNNCQITPGGFELYFGAGFSFIVAIIIPYILMFIFSLITYFQMKKTKRRIVPAPNILNQKQTNRFESQIIRIIVLQVVVSATLESLRLGSYAYSIFTSGNLTKTLTARVIENFTVQFGVSIYFLSLGISFYVSTLTSKYFRDILKKRIVDLYNHYCRRQI</sequence>